<name>A0A6A6U7Q3_9PEZI</name>
<evidence type="ECO:0000256" key="1">
    <source>
        <dbReference type="ARBA" id="ARBA00004370"/>
    </source>
</evidence>
<keyword evidence="7" id="KW-1185">Reference proteome</keyword>
<dbReference type="OrthoDB" id="25503at2759"/>
<keyword evidence="4" id="KW-0472">Membrane</keyword>
<dbReference type="InterPro" id="IPR050618">
    <property type="entry name" value="Ubq-SigPath_Reg"/>
</dbReference>
<evidence type="ECO:0000256" key="4">
    <source>
        <dbReference type="ARBA" id="ARBA00023136"/>
    </source>
</evidence>
<dbReference type="CDD" id="cd12910">
    <property type="entry name" value="SPRY_SSH4_like"/>
    <property type="match status" value="1"/>
</dbReference>
<dbReference type="Proteomes" id="UP000799302">
    <property type="component" value="Unassembled WGS sequence"/>
</dbReference>
<organism evidence="6 7">
    <name type="scientific">Microthyrium microscopicum</name>
    <dbReference type="NCBI Taxonomy" id="703497"/>
    <lineage>
        <taxon>Eukaryota</taxon>
        <taxon>Fungi</taxon>
        <taxon>Dikarya</taxon>
        <taxon>Ascomycota</taxon>
        <taxon>Pezizomycotina</taxon>
        <taxon>Dothideomycetes</taxon>
        <taxon>Dothideomycetes incertae sedis</taxon>
        <taxon>Microthyriales</taxon>
        <taxon>Microthyriaceae</taxon>
        <taxon>Microthyrium</taxon>
    </lineage>
</organism>
<dbReference type="Gene3D" id="2.60.120.920">
    <property type="match status" value="1"/>
</dbReference>
<dbReference type="GO" id="GO:0016020">
    <property type="term" value="C:membrane"/>
    <property type="evidence" value="ECO:0007669"/>
    <property type="project" value="UniProtKB-SubCell"/>
</dbReference>
<feature type="region of interest" description="Disordered" evidence="5">
    <location>
        <begin position="1"/>
        <end position="53"/>
    </location>
</feature>
<proteinExistence type="predicted"/>
<evidence type="ECO:0000313" key="7">
    <source>
        <dbReference type="Proteomes" id="UP000799302"/>
    </source>
</evidence>
<evidence type="ECO:0000256" key="3">
    <source>
        <dbReference type="ARBA" id="ARBA00022989"/>
    </source>
</evidence>
<keyword evidence="2" id="KW-0812">Transmembrane</keyword>
<gene>
    <name evidence="6" type="ORF">BT63DRAFT_272873</name>
</gene>
<dbReference type="InterPro" id="IPR035780">
    <property type="entry name" value="SPRY_Ssh4-like"/>
</dbReference>
<feature type="compositionally biased region" description="Pro residues" evidence="5">
    <location>
        <begin position="15"/>
        <end position="32"/>
    </location>
</feature>
<accession>A0A6A6U7Q3</accession>
<evidence type="ECO:0000256" key="2">
    <source>
        <dbReference type="ARBA" id="ARBA00022692"/>
    </source>
</evidence>
<comment type="subcellular location">
    <subcellularLocation>
        <location evidence="1">Membrane</location>
    </subcellularLocation>
</comment>
<dbReference type="EMBL" id="MU004236">
    <property type="protein sequence ID" value="KAF2668295.1"/>
    <property type="molecule type" value="Genomic_DNA"/>
</dbReference>
<dbReference type="AlphaFoldDB" id="A0A6A6U7Q3"/>
<dbReference type="PANTHER" id="PTHR12864">
    <property type="entry name" value="RAN BINDING PROTEIN 9-RELATED"/>
    <property type="match status" value="1"/>
</dbReference>
<dbReference type="InterPro" id="IPR043136">
    <property type="entry name" value="B30.2/SPRY_sf"/>
</dbReference>
<sequence>MTNNDDEELPAYSAAPPPGPPPGHQPHPPPAQPAWDDNSAPAYPPPPGLLHEFSSAANATTDEADNAQRWCAAFPLAPPFAMDDATLRSVHAHQHTLIMPPGFNGTVNQTNVNHSIWRVTSNGCKDTLFQTALPAYSHYDDSPMLTERAKTIYFEIGIHSIGKQHSRIGSMLHRHNEVSQDSGIAIGFFAPPYPPFRLPGWQRGSLAVHSDDGRRYVGNDAGGFDFTEPFRAGETIGLGMMFTPLHTKAGPQTRTEVFFTRNGVKAGGWDLLHTDDARESIVGLRGECDIFPAIGVFGNVDVDVNFGEPSWLYRGYTQRT</sequence>
<protein>
    <recommendedName>
        <fullName evidence="8">SPRY domain-containing protein</fullName>
    </recommendedName>
</protein>
<evidence type="ECO:0000256" key="5">
    <source>
        <dbReference type="SAM" id="MobiDB-lite"/>
    </source>
</evidence>
<evidence type="ECO:0000313" key="6">
    <source>
        <dbReference type="EMBL" id="KAF2668295.1"/>
    </source>
</evidence>
<evidence type="ECO:0008006" key="8">
    <source>
        <dbReference type="Google" id="ProtNLM"/>
    </source>
</evidence>
<reference evidence="6" key="1">
    <citation type="journal article" date="2020" name="Stud. Mycol.">
        <title>101 Dothideomycetes genomes: a test case for predicting lifestyles and emergence of pathogens.</title>
        <authorList>
            <person name="Haridas S."/>
            <person name="Albert R."/>
            <person name="Binder M."/>
            <person name="Bloem J."/>
            <person name="Labutti K."/>
            <person name="Salamov A."/>
            <person name="Andreopoulos B."/>
            <person name="Baker S."/>
            <person name="Barry K."/>
            <person name="Bills G."/>
            <person name="Bluhm B."/>
            <person name="Cannon C."/>
            <person name="Castanera R."/>
            <person name="Culley D."/>
            <person name="Daum C."/>
            <person name="Ezra D."/>
            <person name="Gonzalez J."/>
            <person name="Henrissat B."/>
            <person name="Kuo A."/>
            <person name="Liang C."/>
            <person name="Lipzen A."/>
            <person name="Lutzoni F."/>
            <person name="Magnuson J."/>
            <person name="Mondo S."/>
            <person name="Nolan M."/>
            <person name="Ohm R."/>
            <person name="Pangilinan J."/>
            <person name="Park H.-J."/>
            <person name="Ramirez L."/>
            <person name="Alfaro M."/>
            <person name="Sun H."/>
            <person name="Tritt A."/>
            <person name="Yoshinaga Y."/>
            <person name="Zwiers L.-H."/>
            <person name="Turgeon B."/>
            <person name="Goodwin S."/>
            <person name="Spatafora J."/>
            <person name="Crous P."/>
            <person name="Grigoriev I."/>
        </authorList>
    </citation>
    <scope>NUCLEOTIDE SEQUENCE</scope>
    <source>
        <strain evidence="6">CBS 115976</strain>
    </source>
</reference>
<keyword evidence="3" id="KW-1133">Transmembrane helix</keyword>